<comment type="caution">
    <text evidence="1">The sequence shown here is derived from an EMBL/GenBank/DDBJ whole genome shotgun (WGS) entry which is preliminary data.</text>
</comment>
<dbReference type="EMBL" id="PGTO01000017">
    <property type="protein sequence ID" value="RAU20773.1"/>
    <property type="molecule type" value="Genomic_DNA"/>
</dbReference>
<sequence length="63" mass="7033">MKPDLRLVRDHVGNEEDVQAVGDLGYFACKGPTSHRTQKIVHAAEDKRVIKEMVVFDGQNLLG</sequence>
<keyword evidence="2" id="KW-1185">Reference proteome</keyword>
<name>A0A364NUM6_9PROT</name>
<evidence type="ECO:0000313" key="2">
    <source>
        <dbReference type="Proteomes" id="UP000251075"/>
    </source>
</evidence>
<reference evidence="1 2" key="1">
    <citation type="submission" date="2017-11" db="EMBL/GenBank/DDBJ databases">
        <title>Draft genome sequence of magnetotactic bacterium Magnetospirillum kuznetsovii LBB-42.</title>
        <authorList>
            <person name="Grouzdev D.S."/>
            <person name="Rysina M.S."/>
            <person name="Baslerov R.V."/>
            <person name="Koziaeva V."/>
        </authorList>
    </citation>
    <scope>NUCLEOTIDE SEQUENCE [LARGE SCALE GENOMIC DNA]</scope>
    <source>
        <strain evidence="1 2">LBB-42</strain>
    </source>
</reference>
<proteinExistence type="predicted"/>
<dbReference type="Proteomes" id="UP000251075">
    <property type="component" value="Unassembled WGS sequence"/>
</dbReference>
<evidence type="ECO:0000313" key="1">
    <source>
        <dbReference type="EMBL" id="RAU20773.1"/>
    </source>
</evidence>
<gene>
    <name evidence="1" type="ORF">CU669_16985</name>
</gene>
<organism evidence="1 2">
    <name type="scientific">Paramagnetospirillum kuznetsovii</name>
    <dbReference type="NCBI Taxonomy" id="2053833"/>
    <lineage>
        <taxon>Bacteria</taxon>
        <taxon>Pseudomonadati</taxon>
        <taxon>Pseudomonadota</taxon>
        <taxon>Alphaproteobacteria</taxon>
        <taxon>Rhodospirillales</taxon>
        <taxon>Magnetospirillaceae</taxon>
        <taxon>Paramagnetospirillum</taxon>
    </lineage>
</organism>
<protein>
    <submittedName>
        <fullName evidence="1">Uncharacterized protein</fullName>
    </submittedName>
</protein>
<accession>A0A364NUM6</accession>
<dbReference type="AlphaFoldDB" id="A0A364NUM6"/>